<comment type="caution">
    <text evidence="2">The sequence shown here is derived from an EMBL/GenBank/DDBJ whole genome shotgun (WGS) entry which is preliminary data.</text>
</comment>
<sequence>MRKSLPVLVFDAIWTLLPRWGRWLAGALLVGYLVWFLAIKESFGGAYLVLNNLMDRPISYVYVNGNMGPNAFAFDGFNAGGGKSAGPYDISGKTVTIEWELDMTRAQKEAGYRFEKHKVTLPMPERKQGDRYFYTLIMPNNEVQVRWSPEFGAFKDVIATYRTRKN</sequence>
<evidence type="ECO:0000313" key="3">
    <source>
        <dbReference type="Proteomes" id="UP000266701"/>
    </source>
</evidence>
<keyword evidence="1" id="KW-1133">Transmembrane helix</keyword>
<dbReference type="RefSeq" id="WP_001232293.1">
    <property type="nucleotide sequence ID" value="NZ_CP173027.1"/>
</dbReference>
<dbReference type="EMBL" id="MCBA01000164">
    <property type="protein sequence ID" value="RGP84891.1"/>
    <property type="molecule type" value="Genomic_DNA"/>
</dbReference>
<feature type="transmembrane region" description="Helical" evidence="1">
    <location>
        <begin position="20"/>
        <end position="39"/>
    </location>
</feature>
<accession>A0A395TI61</accession>
<reference evidence="2 3" key="1">
    <citation type="journal article" date="2017" name="Emerg. Infect. Dis.">
        <title>Carbapenemase VCC-1-Producing Vibrio cholerae in Coastal Waters of Germany.</title>
        <authorList>
            <person name="Hammerl J.A."/>
            <person name="Jackel C."/>
            <person name="Bortolaia V."/>
            <person name="Schwartz K."/>
            <person name="Bier N."/>
            <person name="Hendriksen R.S."/>
            <person name="Guerra B."/>
            <person name="Strauch E."/>
        </authorList>
    </citation>
    <scope>NUCLEOTIDE SEQUENCE [LARGE SCALE GENOMIC DNA]</scope>
    <source>
        <strain evidence="2 3">VN-2825</strain>
    </source>
</reference>
<keyword evidence="1" id="KW-0812">Transmembrane</keyword>
<proteinExistence type="predicted"/>
<keyword evidence="1" id="KW-0472">Membrane</keyword>
<dbReference type="AlphaFoldDB" id="A0A395TI61"/>
<organism evidence="2 3">
    <name type="scientific">Vibrio cholerae</name>
    <dbReference type="NCBI Taxonomy" id="666"/>
    <lineage>
        <taxon>Bacteria</taxon>
        <taxon>Pseudomonadati</taxon>
        <taxon>Pseudomonadota</taxon>
        <taxon>Gammaproteobacteria</taxon>
        <taxon>Vibrionales</taxon>
        <taxon>Vibrionaceae</taxon>
        <taxon>Vibrio</taxon>
    </lineage>
</organism>
<evidence type="ECO:0000256" key="1">
    <source>
        <dbReference type="SAM" id="Phobius"/>
    </source>
</evidence>
<dbReference type="Proteomes" id="UP000266701">
    <property type="component" value="Unassembled WGS sequence"/>
</dbReference>
<name>A0A395TI61_VIBCL</name>
<gene>
    <name evidence="2" type="ORF">BC353_16020</name>
</gene>
<evidence type="ECO:0000313" key="2">
    <source>
        <dbReference type="EMBL" id="RGP84891.1"/>
    </source>
</evidence>
<evidence type="ECO:0008006" key="4">
    <source>
        <dbReference type="Google" id="ProtNLM"/>
    </source>
</evidence>
<protein>
    <recommendedName>
        <fullName evidence="4">DUF3304 domain-containing protein</fullName>
    </recommendedName>
</protein>